<comment type="catalytic activity">
    <reaction evidence="21">
        <text>DNA(n) + a 2'-deoxyribonucleoside 5'-triphosphate = DNA(n+1) + diphosphate</text>
        <dbReference type="Rhea" id="RHEA:22508"/>
        <dbReference type="Rhea" id="RHEA-COMP:17339"/>
        <dbReference type="Rhea" id="RHEA-COMP:17340"/>
        <dbReference type="ChEBI" id="CHEBI:33019"/>
        <dbReference type="ChEBI" id="CHEBI:61560"/>
        <dbReference type="ChEBI" id="CHEBI:173112"/>
        <dbReference type="EC" id="2.7.7.7"/>
    </reaction>
</comment>
<evidence type="ECO:0000313" key="25">
    <source>
        <dbReference type="EMBL" id="MBM7614870.1"/>
    </source>
</evidence>
<dbReference type="InterPro" id="IPR003583">
    <property type="entry name" value="Hlx-hairpin-Hlx_DNA-bd_motif"/>
</dbReference>
<dbReference type="InterPro" id="IPR010996">
    <property type="entry name" value="HHH_MUS81"/>
</dbReference>
<dbReference type="InterPro" id="IPR043519">
    <property type="entry name" value="NT_sf"/>
</dbReference>
<dbReference type="NCBIfam" id="NF006375">
    <property type="entry name" value="PRK08609.1"/>
    <property type="match status" value="1"/>
</dbReference>
<dbReference type="EC" id="4.2.99.18" evidence="4"/>
<evidence type="ECO:0000259" key="24">
    <source>
        <dbReference type="SMART" id="SM00483"/>
    </source>
</evidence>
<evidence type="ECO:0000259" key="22">
    <source>
        <dbReference type="SMART" id="SM00278"/>
    </source>
</evidence>
<dbReference type="Gene3D" id="3.20.20.140">
    <property type="entry name" value="Metal-dependent hydrolases"/>
    <property type="match status" value="1"/>
</dbReference>
<dbReference type="SUPFAM" id="SSF81301">
    <property type="entry name" value="Nucleotidyltransferase"/>
    <property type="match status" value="1"/>
</dbReference>
<evidence type="ECO:0000313" key="26">
    <source>
        <dbReference type="Proteomes" id="UP001314796"/>
    </source>
</evidence>
<keyword evidence="13" id="KW-0239">DNA-directed DNA polymerase</keyword>
<dbReference type="CDD" id="cd07436">
    <property type="entry name" value="PHP_PolX"/>
    <property type="match status" value="1"/>
</dbReference>
<evidence type="ECO:0000256" key="11">
    <source>
        <dbReference type="ARBA" id="ARBA00022763"/>
    </source>
</evidence>
<evidence type="ECO:0000256" key="21">
    <source>
        <dbReference type="ARBA" id="ARBA00049244"/>
    </source>
</evidence>
<dbReference type="PANTHER" id="PTHR36928:SF1">
    <property type="entry name" value="PHOSPHATASE YCDX-RELATED"/>
    <property type="match status" value="1"/>
</dbReference>
<dbReference type="InterPro" id="IPR003141">
    <property type="entry name" value="Pol/His_phosphatase_N"/>
</dbReference>
<dbReference type="Proteomes" id="UP001314796">
    <property type="component" value="Unassembled WGS sequence"/>
</dbReference>
<dbReference type="InterPro" id="IPR002054">
    <property type="entry name" value="DNA-dir_DNA_pol_X"/>
</dbReference>
<evidence type="ECO:0000256" key="14">
    <source>
        <dbReference type="ARBA" id="ARBA00023053"/>
    </source>
</evidence>
<evidence type="ECO:0000256" key="3">
    <source>
        <dbReference type="ARBA" id="ARBA00012417"/>
    </source>
</evidence>
<name>A0ABS2NPJ4_9FIRM</name>
<dbReference type="PIRSF" id="PIRSF005047">
    <property type="entry name" value="UCP005047_YshC"/>
    <property type="match status" value="1"/>
</dbReference>
<feature type="domain" description="Helix-hairpin-helix DNA-binding motif class 1" evidence="22">
    <location>
        <begin position="91"/>
        <end position="110"/>
    </location>
</feature>
<organism evidence="25 26">
    <name type="scientific">Alkaliphilus hydrothermalis</name>
    <dbReference type="NCBI Taxonomy" id="1482730"/>
    <lineage>
        <taxon>Bacteria</taxon>
        <taxon>Bacillati</taxon>
        <taxon>Bacillota</taxon>
        <taxon>Clostridia</taxon>
        <taxon>Peptostreptococcales</taxon>
        <taxon>Natronincolaceae</taxon>
        <taxon>Alkaliphilus</taxon>
    </lineage>
</organism>
<dbReference type="InterPro" id="IPR027421">
    <property type="entry name" value="DNA_pol_lamdba_lyase_dom_sf"/>
</dbReference>
<dbReference type="SMART" id="SM00481">
    <property type="entry name" value="POLIIIAc"/>
    <property type="match status" value="1"/>
</dbReference>
<evidence type="ECO:0000256" key="12">
    <source>
        <dbReference type="ARBA" id="ARBA00022843"/>
    </source>
</evidence>
<evidence type="ECO:0000256" key="6">
    <source>
        <dbReference type="ARBA" id="ARBA00022481"/>
    </source>
</evidence>
<dbReference type="SUPFAM" id="SSF89550">
    <property type="entry name" value="PHP domain-like"/>
    <property type="match status" value="1"/>
</dbReference>
<dbReference type="Pfam" id="PF14716">
    <property type="entry name" value="HHH_8"/>
    <property type="match status" value="1"/>
</dbReference>
<dbReference type="Gene3D" id="1.10.150.110">
    <property type="entry name" value="DNA polymerase beta, N-terminal domain-like"/>
    <property type="match status" value="1"/>
</dbReference>
<proteinExistence type="predicted"/>
<sequence>MDKYEISKIFEEIGMMMELKGENPFKIRAYYNGARTVELMEEDIKVLVEENRLNTIKGIGKALEGKIIELVETGKLEFYDKLKEEIPEGVMEMLKIPGVGPKKIRELYDKLEITSIGELEYACLENRLVDLKGFGEKTQIKILEGIEQIKKYQGKFLISTGLKYGTYLVTQLKELPELSQVSLAGSIRRRKEIIKDIDIIVSCGKNDRDKVMDFFTTIEGVGKVIAKGDTKSSVVLNIGMNVDLRLVEEGEFAYALLHFTGSKEHNTLLRGRAKKMGLKVNEYGIFREEERLPADTEEELYGLLELDYIPPELREGQGEIEMAEKNQLPNLVEHKDVKGIFHVHSQYSDGRNTIEELVKAAIERGFRYIGISDHSKSAAYAGGLREEDVKKQHREIEDLREKYPQITILKGIESDILVDGSLDYEDEVLASFDYVIGSIHSNFNLDEETMTNRILKAVQNKYTTILGHVTGRLLLSRKGYQLDIEEIIQACADNHVAIEINSNPHRLDLDWRLCRYAKEKGVKLVIEPDAHRIEGLDDVMYGVGIARKGWLESEDVINTMEIEEVLERFKKETQEQKEMKWENQKM</sequence>
<comment type="cofactor">
    <cofactor evidence="1">
        <name>Mg(2+)</name>
        <dbReference type="ChEBI" id="CHEBI:18420"/>
    </cofactor>
</comment>
<dbReference type="PRINTS" id="PR00870">
    <property type="entry name" value="DNAPOLXBETA"/>
</dbReference>
<dbReference type="EC" id="2.7.7.7" evidence="3"/>
<keyword evidence="8" id="KW-0808">Transferase</keyword>
<comment type="catalytic activity">
    <reaction evidence="18">
        <text>2'-deoxyribonucleotide-(2'-deoxyribose 5'-phosphate)-2'-deoxyribonucleotide-DNA = a 3'-end 2'-deoxyribonucleotide-(2,3-dehydro-2,3-deoxyribose 5'-phosphate)-DNA + a 5'-end 5'-phospho-2'-deoxyribonucleoside-DNA + H(+)</text>
        <dbReference type="Rhea" id="RHEA:66592"/>
        <dbReference type="Rhea" id="RHEA-COMP:13180"/>
        <dbReference type="Rhea" id="RHEA-COMP:16897"/>
        <dbReference type="Rhea" id="RHEA-COMP:17067"/>
        <dbReference type="ChEBI" id="CHEBI:15378"/>
        <dbReference type="ChEBI" id="CHEBI:136412"/>
        <dbReference type="ChEBI" id="CHEBI:157695"/>
        <dbReference type="ChEBI" id="CHEBI:167181"/>
        <dbReference type="EC" id="4.2.99.18"/>
    </reaction>
</comment>
<dbReference type="SMART" id="SM00483">
    <property type="entry name" value="POLXc"/>
    <property type="match status" value="1"/>
</dbReference>
<evidence type="ECO:0000256" key="17">
    <source>
        <dbReference type="ARBA" id="ARBA00035726"/>
    </source>
</evidence>
<gene>
    <name evidence="25" type="ORF">JOC73_001389</name>
</gene>
<evidence type="ECO:0000256" key="15">
    <source>
        <dbReference type="ARBA" id="ARBA00023204"/>
    </source>
</evidence>
<comment type="function">
    <text evidence="20">Repair polymerase that plays a key role in base-excision repair. During this process, the damaged base is excised by specific DNA glycosylases, the DNA backbone is nicked at the abasic site by an apurinic/apyrimidic (AP) endonuclease, and POLB removes 5'-deoxyribose-phosphate from the preincised AP site acting as a 5'-deoxyribose-phosphate lyase (5'-dRP lyase); through its DNA polymerase activity, it adds one nucleotide to the 3' end of the arising single-nucleotide gap. Conducts 'gap-filling' DNA synthesis in a stepwise distributive fashion rather than in a processive fashion as for other DNA polymerases. It is also able to cleave sugar-phosphate bonds 3' to an intact AP site, acting as an AP lyase.</text>
</comment>
<dbReference type="InterPro" id="IPR047967">
    <property type="entry name" value="PolX_PHP"/>
</dbReference>
<feature type="domain" description="DNA-directed DNA polymerase X" evidence="24">
    <location>
        <begin position="2"/>
        <end position="315"/>
    </location>
</feature>
<feature type="domain" description="Helix-hairpin-helix DNA-binding motif class 1" evidence="22">
    <location>
        <begin position="126"/>
        <end position="145"/>
    </location>
</feature>
<dbReference type="CDD" id="cd00141">
    <property type="entry name" value="NT_POLXc"/>
    <property type="match status" value="1"/>
</dbReference>
<evidence type="ECO:0000256" key="18">
    <source>
        <dbReference type="ARBA" id="ARBA00044632"/>
    </source>
</evidence>
<evidence type="ECO:0000256" key="9">
    <source>
        <dbReference type="ARBA" id="ARBA00022695"/>
    </source>
</evidence>
<dbReference type="EMBL" id="JAFBEE010000007">
    <property type="protein sequence ID" value="MBM7614870.1"/>
    <property type="molecule type" value="Genomic_DNA"/>
</dbReference>
<keyword evidence="6" id="KW-0488">Methylation</keyword>
<evidence type="ECO:0000256" key="4">
    <source>
        <dbReference type="ARBA" id="ARBA00012720"/>
    </source>
</evidence>
<accession>A0ABS2NPJ4</accession>
<feature type="domain" description="Polymerase/histidinol phosphatase N-terminal" evidence="23">
    <location>
        <begin position="339"/>
        <end position="418"/>
    </location>
</feature>
<dbReference type="Gene3D" id="1.10.150.20">
    <property type="entry name" value="5' to 3' exonuclease, C-terminal subdomain"/>
    <property type="match status" value="1"/>
</dbReference>
<keyword evidence="10" id="KW-0235">DNA replication</keyword>
<dbReference type="Pfam" id="PF14791">
    <property type="entry name" value="DNA_pol_B_thumb"/>
    <property type="match status" value="1"/>
</dbReference>
<dbReference type="InterPro" id="IPR004013">
    <property type="entry name" value="PHP_dom"/>
</dbReference>
<keyword evidence="11" id="KW-0227">DNA damage</keyword>
<dbReference type="InterPro" id="IPR016195">
    <property type="entry name" value="Pol/histidinol_Pase-like"/>
</dbReference>
<evidence type="ECO:0000256" key="10">
    <source>
        <dbReference type="ARBA" id="ARBA00022705"/>
    </source>
</evidence>
<keyword evidence="14" id="KW-0915">Sodium</keyword>
<dbReference type="SMART" id="SM00278">
    <property type="entry name" value="HhH1"/>
    <property type="match status" value="3"/>
</dbReference>
<comment type="catalytic activity">
    <reaction evidence="19">
        <text>a 5'-end 2'-deoxyribose-2'-deoxyribonucleotide-DNA = (2E,4S)-4-hydroxypenten-2-al-5-phosphate + a 5'-end 5'-phospho-2'-deoxyribonucleoside-DNA + H(+)</text>
        <dbReference type="Rhea" id="RHEA:76255"/>
        <dbReference type="Rhea" id="RHEA-COMP:13180"/>
        <dbReference type="Rhea" id="RHEA-COMP:18657"/>
        <dbReference type="ChEBI" id="CHEBI:15378"/>
        <dbReference type="ChEBI" id="CHEBI:136412"/>
        <dbReference type="ChEBI" id="CHEBI:195194"/>
        <dbReference type="ChEBI" id="CHEBI:195195"/>
    </reaction>
</comment>
<evidence type="ECO:0000256" key="1">
    <source>
        <dbReference type="ARBA" id="ARBA00001946"/>
    </source>
</evidence>
<evidence type="ECO:0000259" key="23">
    <source>
        <dbReference type="SMART" id="SM00481"/>
    </source>
</evidence>
<evidence type="ECO:0000256" key="8">
    <source>
        <dbReference type="ARBA" id="ARBA00022679"/>
    </source>
</evidence>
<evidence type="ECO:0000256" key="2">
    <source>
        <dbReference type="ARBA" id="ARBA00004496"/>
    </source>
</evidence>
<evidence type="ECO:0000256" key="16">
    <source>
        <dbReference type="ARBA" id="ARBA00035717"/>
    </source>
</evidence>
<dbReference type="InterPro" id="IPR029398">
    <property type="entry name" value="PolB_thumb"/>
</dbReference>
<dbReference type="Pfam" id="PF02811">
    <property type="entry name" value="PHP"/>
    <property type="match status" value="1"/>
</dbReference>
<dbReference type="InterPro" id="IPR022311">
    <property type="entry name" value="PolX-like"/>
</dbReference>
<feature type="domain" description="Helix-hairpin-helix DNA-binding motif class 1" evidence="22">
    <location>
        <begin position="51"/>
        <end position="70"/>
    </location>
</feature>
<dbReference type="Gene3D" id="3.30.460.10">
    <property type="entry name" value="Beta Polymerase, domain 2"/>
    <property type="match status" value="1"/>
</dbReference>
<dbReference type="SUPFAM" id="SSF47802">
    <property type="entry name" value="DNA polymerase beta, N-terminal domain-like"/>
    <property type="match status" value="1"/>
</dbReference>
<dbReference type="RefSeq" id="WP_204401496.1">
    <property type="nucleotide sequence ID" value="NZ_JAFBEE010000007.1"/>
</dbReference>
<dbReference type="InterPro" id="IPR037160">
    <property type="entry name" value="DNA_Pol_thumb_sf"/>
</dbReference>
<keyword evidence="26" id="KW-1185">Reference proteome</keyword>
<comment type="caution">
    <text evidence="25">The sequence shown here is derived from an EMBL/GenBank/DDBJ whole genome shotgun (WGS) entry which is preliminary data.</text>
</comment>
<evidence type="ECO:0000256" key="13">
    <source>
        <dbReference type="ARBA" id="ARBA00022932"/>
    </source>
</evidence>
<dbReference type="Gene3D" id="3.30.210.10">
    <property type="entry name" value="DNA polymerase, thumb domain"/>
    <property type="match status" value="1"/>
</dbReference>
<dbReference type="InterPro" id="IPR002008">
    <property type="entry name" value="DNA_pol_X_beta-like"/>
</dbReference>
<keyword evidence="12" id="KW-0832">Ubl conjugation</keyword>
<reference evidence="25 26" key="1">
    <citation type="submission" date="2021-01" db="EMBL/GenBank/DDBJ databases">
        <title>Genomic Encyclopedia of Type Strains, Phase IV (KMG-IV): sequencing the most valuable type-strain genomes for metagenomic binning, comparative biology and taxonomic classification.</title>
        <authorList>
            <person name="Goeker M."/>
        </authorList>
    </citation>
    <scope>NUCLEOTIDE SEQUENCE [LARGE SCALE GENOMIC DNA]</scope>
    <source>
        <strain evidence="25 26">DSM 25890</strain>
    </source>
</reference>
<comment type="subcellular location">
    <subcellularLocation>
        <location evidence="2">Cytoplasm</location>
    </subcellularLocation>
</comment>
<evidence type="ECO:0000256" key="5">
    <source>
        <dbReference type="ARBA" id="ARBA00020020"/>
    </source>
</evidence>
<protein>
    <recommendedName>
        <fullName evidence="5">DNA polymerase beta</fullName>
        <ecNumber evidence="3">2.7.7.7</ecNumber>
        <ecNumber evidence="4">4.2.99.18</ecNumber>
    </recommendedName>
    <alternativeName>
        <fullName evidence="16">5'-deoxyribose-phosphate lyase</fullName>
    </alternativeName>
    <alternativeName>
        <fullName evidence="17">AP lyase</fullName>
    </alternativeName>
</protein>
<dbReference type="InterPro" id="IPR010994">
    <property type="entry name" value="RuvA_2-like"/>
</dbReference>
<keyword evidence="7" id="KW-0237">DNA synthesis</keyword>
<keyword evidence="15" id="KW-0234">DNA repair</keyword>
<evidence type="ECO:0000256" key="20">
    <source>
        <dbReference type="ARBA" id="ARBA00045548"/>
    </source>
</evidence>
<dbReference type="SUPFAM" id="SSF47781">
    <property type="entry name" value="RuvA domain 2-like"/>
    <property type="match status" value="1"/>
</dbReference>
<dbReference type="Pfam" id="PF14520">
    <property type="entry name" value="HHH_5"/>
    <property type="match status" value="1"/>
</dbReference>
<evidence type="ECO:0000256" key="19">
    <source>
        <dbReference type="ARBA" id="ARBA00044678"/>
    </source>
</evidence>
<keyword evidence="9" id="KW-0548">Nucleotidyltransferase</keyword>
<evidence type="ECO:0000256" key="7">
    <source>
        <dbReference type="ARBA" id="ARBA00022634"/>
    </source>
</evidence>
<dbReference type="InterPro" id="IPR050243">
    <property type="entry name" value="PHP_phosphatase"/>
</dbReference>
<dbReference type="PANTHER" id="PTHR36928">
    <property type="entry name" value="PHOSPHATASE YCDX-RELATED"/>
    <property type="match status" value="1"/>
</dbReference>